<evidence type="ECO:0000256" key="1">
    <source>
        <dbReference type="ARBA" id="ARBA00023157"/>
    </source>
</evidence>
<dbReference type="PROSITE" id="PS51233">
    <property type="entry name" value="VWFD"/>
    <property type="match status" value="2"/>
</dbReference>
<dbReference type="EMBL" id="CAIIXF020000002">
    <property type="protein sequence ID" value="CAH1777129.1"/>
    <property type="molecule type" value="Genomic_DNA"/>
</dbReference>
<proteinExistence type="predicted"/>
<gene>
    <name evidence="4" type="ORF">OFUS_LOCUS4213</name>
</gene>
<dbReference type="InterPro" id="IPR036084">
    <property type="entry name" value="Ser_inhib-like_sf"/>
</dbReference>
<dbReference type="Pfam" id="PF00094">
    <property type="entry name" value="VWD"/>
    <property type="match status" value="2"/>
</dbReference>
<dbReference type="Proteomes" id="UP000749559">
    <property type="component" value="Unassembled WGS sequence"/>
</dbReference>
<evidence type="ECO:0000313" key="5">
    <source>
        <dbReference type="Proteomes" id="UP000749559"/>
    </source>
</evidence>
<reference evidence="4" key="1">
    <citation type="submission" date="2022-03" db="EMBL/GenBank/DDBJ databases">
        <authorList>
            <person name="Martin C."/>
        </authorList>
    </citation>
    <scope>NUCLEOTIDE SEQUENCE</scope>
</reference>
<accession>A0A8S4N6V6</accession>
<feature type="non-terminal residue" evidence="4">
    <location>
        <position position="779"/>
    </location>
</feature>
<dbReference type="AlphaFoldDB" id="A0A8S4N6V6"/>
<organism evidence="4 5">
    <name type="scientific">Owenia fusiformis</name>
    <name type="common">Polychaete worm</name>
    <dbReference type="NCBI Taxonomy" id="6347"/>
    <lineage>
        <taxon>Eukaryota</taxon>
        <taxon>Metazoa</taxon>
        <taxon>Spiralia</taxon>
        <taxon>Lophotrochozoa</taxon>
        <taxon>Annelida</taxon>
        <taxon>Polychaeta</taxon>
        <taxon>Sedentaria</taxon>
        <taxon>Canalipalpata</taxon>
        <taxon>Sabellida</taxon>
        <taxon>Oweniida</taxon>
        <taxon>Oweniidae</taxon>
        <taxon>Owenia</taxon>
    </lineage>
</organism>
<dbReference type="OrthoDB" id="6236007at2759"/>
<keyword evidence="1" id="KW-1015">Disulfide bond</keyword>
<feature type="non-terminal residue" evidence="4">
    <location>
        <position position="1"/>
    </location>
</feature>
<dbReference type="Pfam" id="PF01826">
    <property type="entry name" value="TIL"/>
    <property type="match status" value="1"/>
</dbReference>
<dbReference type="InterPro" id="IPR002919">
    <property type="entry name" value="TIL_dom"/>
</dbReference>
<feature type="domain" description="VWFD" evidence="3">
    <location>
        <begin position="1"/>
        <end position="202"/>
    </location>
</feature>
<name>A0A8S4N6V6_OWEFU</name>
<protein>
    <recommendedName>
        <fullName evidence="3">VWFD domain-containing protein</fullName>
    </recommendedName>
</protein>
<dbReference type="SMART" id="SM00216">
    <property type="entry name" value="VWD"/>
    <property type="match status" value="2"/>
</dbReference>
<evidence type="ECO:0000313" key="4">
    <source>
        <dbReference type="EMBL" id="CAH1777129.1"/>
    </source>
</evidence>
<evidence type="ECO:0000256" key="2">
    <source>
        <dbReference type="ARBA" id="ARBA00023180"/>
    </source>
</evidence>
<dbReference type="Gene3D" id="2.10.25.10">
    <property type="entry name" value="Laminin"/>
    <property type="match status" value="2"/>
</dbReference>
<evidence type="ECO:0000259" key="3">
    <source>
        <dbReference type="PROSITE" id="PS51233"/>
    </source>
</evidence>
<comment type="caution">
    <text evidence="4">The sequence shown here is derived from an EMBL/GenBank/DDBJ whole genome shotgun (WGS) entry which is preliminary data.</text>
</comment>
<keyword evidence="2" id="KW-0325">Glycoprotein</keyword>
<dbReference type="InterPro" id="IPR001846">
    <property type="entry name" value="VWF_type-D"/>
</dbReference>
<feature type="domain" description="VWFD" evidence="3">
    <location>
        <begin position="428"/>
        <end position="636"/>
    </location>
</feature>
<dbReference type="CDD" id="cd19941">
    <property type="entry name" value="TIL"/>
    <property type="match status" value="2"/>
</dbReference>
<dbReference type="InterPro" id="IPR050780">
    <property type="entry name" value="Mucin_vWF_Thrombospondin_sf"/>
</dbReference>
<keyword evidence="5" id="KW-1185">Reference proteome</keyword>
<dbReference type="PANTHER" id="PTHR11339">
    <property type="entry name" value="EXTRACELLULAR MATRIX GLYCOPROTEIN RELATED"/>
    <property type="match status" value="1"/>
</dbReference>
<sequence length="779" mass="88317">DVHYFTFDGLKYDFQGVCKYTLVEDITFQGFKFFKVFVKNRRWGLSGTSITQYVEVNIVGQTIRLDGPGFKRVQVDGIPVDQKSLPYNDPTGLGWYTVNVAGNLLTFESPPTGLKIDFIVHPSDTPTYSPGYGDVWVTLGRQWMLQAPPVGPKVDGLCKNYDNNTQNDCTDKAGNDLTGTPDKGVLLGKSYNVYDNEDRNCVSMIRDRSGPKIIEPPPAIVREASEFCRSIVSQNGFFKRIVSNRQRRATGEFEKWEADCKMDLSVNPDAKCDILEAFVVSFRDDSQGITGWREEFKCAIQCGKNEQYLYDGPGCEEHCLESEPRFCEEHARREGCFCRTGYVRCHGKCTVTDRVDCTWGAWSEDGMCTSCNEQCIKYCMKYRKKNPAQKRGKDCIGVTLMHVTRKCTGGKCAKNPERGKRQASEEQQQCRGWGDVHYITFDGLEYNFHGVCKYTLLEDTTILKSFKVFVKNRRWGLTGTSVTQYVEIYNGGTQETVRLDGLDGVGLKRIKVDGRPVDRIPFNGRDNWYTASIVGNRLTFDSDIFDISIAFTVSPRDNQPYSPGYGDVMVTLGRQWMLQADPVGIDKVDGLCKNYDGIRENDWKDKNGADLTNKPDKEKLLGTSYKVLDVQDRNCVDMITLKVNTPPQSIIHSATEFCRGIVNPNGIFKQIVRPRERGLKTWEANCRTDFTAEPNAKCDIAKAFADIHSDNGRENKEWRKELKCTIQCGQNEVYMHHGPGCEEHCEEDKPRWCDNKRREGCFCKPGYVRCNGNGTCIIP</sequence>
<dbReference type="SUPFAM" id="SSF57567">
    <property type="entry name" value="Serine protease inhibitors"/>
    <property type="match status" value="2"/>
</dbReference>